<dbReference type="SUPFAM" id="SSF49313">
    <property type="entry name" value="Cadherin-like"/>
    <property type="match status" value="13"/>
</dbReference>
<evidence type="ECO:0000256" key="15">
    <source>
        <dbReference type="SAM" id="Phobius"/>
    </source>
</evidence>
<dbReference type="PROSITE" id="PS00010">
    <property type="entry name" value="ASX_HYDROXYL"/>
    <property type="match status" value="1"/>
</dbReference>
<keyword evidence="21" id="KW-1185">Reference proteome</keyword>
<dbReference type="CDD" id="cd00054">
    <property type="entry name" value="EGF_CA"/>
    <property type="match status" value="5"/>
</dbReference>
<gene>
    <name evidence="19" type="ORF">SSS_1914</name>
</gene>
<dbReference type="PROSITE" id="PS01187">
    <property type="entry name" value="EGF_CA"/>
    <property type="match status" value="1"/>
</dbReference>
<dbReference type="FunFam" id="2.60.40.60:FF:000020">
    <property type="entry name" value="Dachsous cadherin-related 1b"/>
    <property type="match status" value="3"/>
</dbReference>
<dbReference type="GO" id="GO:0007163">
    <property type="term" value="P:establishment or maintenance of cell polarity"/>
    <property type="evidence" value="ECO:0007669"/>
    <property type="project" value="UniProtKB-ARBA"/>
</dbReference>
<feature type="disulfide bond" evidence="13">
    <location>
        <begin position="1653"/>
        <end position="1662"/>
    </location>
</feature>
<dbReference type="FunFam" id="2.60.40.60:FF:000024">
    <property type="entry name" value="FAT atypical cadherin 3"/>
    <property type="match status" value="2"/>
</dbReference>
<dbReference type="InterPro" id="IPR001881">
    <property type="entry name" value="EGF-like_Ca-bd_dom"/>
</dbReference>
<evidence type="ECO:0000256" key="6">
    <source>
        <dbReference type="ARBA" id="ARBA00022837"/>
    </source>
</evidence>
<dbReference type="PROSITE" id="PS01186">
    <property type="entry name" value="EGF_2"/>
    <property type="match status" value="2"/>
</dbReference>
<evidence type="ECO:0000256" key="11">
    <source>
        <dbReference type="ARBA" id="ARBA00023180"/>
    </source>
</evidence>
<evidence type="ECO:0000256" key="12">
    <source>
        <dbReference type="PROSITE-ProRule" id="PRU00043"/>
    </source>
</evidence>
<dbReference type="SUPFAM" id="SSF57196">
    <property type="entry name" value="EGF/Laminin"/>
    <property type="match status" value="3"/>
</dbReference>
<evidence type="ECO:0000259" key="18">
    <source>
        <dbReference type="PROSITE" id="PS50268"/>
    </source>
</evidence>
<dbReference type="InterPro" id="IPR018097">
    <property type="entry name" value="EGF_Ca-bd_CS"/>
</dbReference>
<feature type="transmembrane region" description="Helical" evidence="15">
    <location>
        <begin position="2042"/>
        <end position="2066"/>
    </location>
</feature>
<reference evidence="20" key="3">
    <citation type="submission" date="2022-06" db="UniProtKB">
        <authorList>
            <consortium name="EnsemblMetazoa"/>
        </authorList>
    </citation>
    <scope>IDENTIFICATION</scope>
</reference>
<feature type="domain" description="EGF-like" evidence="17">
    <location>
        <begin position="1946"/>
        <end position="1982"/>
    </location>
</feature>
<feature type="compositionally biased region" description="Low complexity" evidence="14">
    <location>
        <begin position="2395"/>
        <end position="2411"/>
    </location>
</feature>
<dbReference type="Proteomes" id="UP000070412">
    <property type="component" value="Unassembled WGS sequence"/>
</dbReference>
<feature type="region of interest" description="Disordered" evidence="14">
    <location>
        <begin position="2149"/>
        <end position="2179"/>
    </location>
</feature>
<dbReference type="InterPro" id="IPR002126">
    <property type="entry name" value="Cadherin-like_dom"/>
</dbReference>
<keyword evidence="2 13" id="KW-0245">EGF-like domain</keyword>
<dbReference type="GO" id="GO:0007424">
    <property type="term" value="P:open tracheal system development"/>
    <property type="evidence" value="ECO:0007669"/>
    <property type="project" value="UniProtKB-ARBA"/>
</dbReference>
<evidence type="ECO:0000256" key="3">
    <source>
        <dbReference type="ARBA" id="ARBA00022692"/>
    </source>
</evidence>
<dbReference type="PRINTS" id="PR00205">
    <property type="entry name" value="CADHERIN"/>
</dbReference>
<dbReference type="PROSITE" id="PS00232">
    <property type="entry name" value="CADHERIN_1"/>
    <property type="match status" value="5"/>
</dbReference>
<feature type="domain" description="Cadherin" evidence="18">
    <location>
        <begin position="335"/>
        <end position="485"/>
    </location>
</feature>
<protein>
    <submittedName>
        <fullName evidence="19">Fat-like cadherin-related tumor suppressor -like protein</fullName>
    </submittedName>
</protein>
<feature type="domain" description="EGF-like" evidence="17">
    <location>
        <begin position="1984"/>
        <end position="2021"/>
    </location>
</feature>
<feature type="domain" description="Cadherin" evidence="18">
    <location>
        <begin position="490"/>
        <end position="590"/>
    </location>
</feature>
<dbReference type="Gene3D" id="2.60.40.60">
    <property type="entry name" value="Cadherins"/>
    <property type="match status" value="13"/>
</dbReference>
<feature type="compositionally biased region" description="Polar residues" evidence="14">
    <location>
        <begin position="2159"/>
        <end position="2173"/>
    </location>
</feature>
<evidence type="ECO:0000256" key="7">
    <source>
        <dbReference type="ARBA" id="ARBA00022889"/>
    </source>
</evidence>
<evidence type="ECO:0000256" key="10">
    <source>
        <dbReference type="ARBA" id="ARBA00023157"/>
    </source>
</evidence>
<keyword evidence="10 13" id="KW-1015">Disulfide bond</keyword>
<feature type="domain" description="Cadherin" evidence="18">
    <location>
        <begin position="1000"/>
        <end position="1104"/>
    </location>
</feature>
<dbReference type="SMART" id="SM00282">
    <property type="entry name" value="LamG"/>
    <property type="match status" value="1"/>
</dbReference>
<feature type="domain" description="Cadherin" evidence="18">
    <location>
        <begin position="792"/>
        <end position="895"/>
    </location>
</feature>
<keyword evidence="9 15" id="KW-0472">Membrane</keyword>
<dbReference type="PANTHER" id="PTHR24025">
    <property type="entry name" value="DESMOGLEIN FAMILY MEMBER"/>
    <property type="match status" value="1"/>
</dbReference>
<feature type="domain" description="EGF-like" evidence="17">
    <location>
        <begin position="1625"/>
        <end position="1663"/>
    </location>
</feature>
<evidence type="ECO:0000313" key="19">
    <source>
        <dbReference type="EMBL" id="KAF7494856.1"/>
    </source>
</evidence>
<dbReference type="GO" id="GO:0005886">
    <property type="term" value="C:plasma membrane"/>
    <property type="evidence" value="ECO:0007669"/>
    <property type="project" value="InterPro"/>
</dbReference>
<evidence type="ECO:0000256" key="13">
    <source>
        <dbReference type="PROSITE-ProRule" id="PRU00076"/>
    </source>
</evidence>
<feature type="domain" description="Laminin G" evidence="16">
    <location>
        <begin position="1683"/>
        <end position="1856"/>
    </location>
</feature>
<dbReference type="InterPro" id="IPR013320">
    <property type="entry name" value="ConA-like_dom_sf"/>
</dbReference>
<dbReference type="PROSITE" id="PS50268">
    <property type="entry name" value="CADHERIN_2"/>
    <property type="match status" value="13"/>
</dbReference>
<dbReference type="CDD" id="cd11304">
    <property type="entry name" value="Cadherin_repeat"/>
    <property type="match status" value="13"/>
</dbReference>
<keyword evidence="8 15" id="KW-1133">Transmembrane helix</keyword>
<evidence type="ECO:0000256" key="14">
    <source>
        <dbReference type="SAM" id="MobiDB-lite"/>
    </source>
</evidence>
<evidence type="ECO:0000256" key="5">
    <source>
        <dbReference type="ARBA" id="ARBA00022737"/>
    </source>
</evidence>
<dbReference type="GO" id="GO:0030855">
    <property type="term" value="P:epithelial cell differentiation"/>
    <property type="evidence" value="ECO:0007669"/>
    <property type="project" value="UniProtKB-ARBA"/>
</dbReference>
<dbReference type="GO" id="GO:0048513">
    <property type="term" value="P:animal organ development"/>
    <property type="evidence" value="ECO:0007669"/>
    <property type="project" value="UniProtKB-ARBA"/>
</dbReference>
<dbReference type="InterPro" id="IPR020894">
    <property type="entry name" value="Cadherin_CS"/>
</dbReference>
<dbReference type="OrthoDB" id="6252479at2759"/>
<feature type="region of interest" description="Disordered" evidence="14">
    <location>
        <begin position="2589"/>
        <end position="2614"/>
    </location>
</feature>
<dbReference type="GO" id="GO:0005509">
    <property type="term" value="F:calcium ion binding"/>
    <property type="evidence" value="ECO:0007669"/>
    <property type="project" value="UniProtKB-UniRule"/>
</dbReference>
<dbReference type="Pfam" id="PF00028">
    <property type="entry name" value="Cadherin"/>
    <property type="match status" value="9"/>
</dbReference>
<feature type="domain" description="Cadherin" evidence="18">
    <location>
        <begin position="1335"/>
        <end position="1447"/>
    </location>
</feature>
<evidence type="ECO:0000259" key="17">
    <source>
        <dbReference type="PROSITE" id="PS50026"/>
    </source>
</evidence>
<keyword evidence="6 12" id="KW-0106">Calcium</keyword>
<dbReference type="EnsemblMetazoa" id="SSS_1914s_mrna">
    <property type="protein sequence ID" value="KAF7494856.1"/>
    <property type="gene ID" value="SSS_1914"/>
</dbReference>
<feature type="domain" description="Cadherin" evidence="18">
    <location>
        <begin position="1212"/>
        <end position="1321"/>
    </location>
</feature>
<dbReference type="FunFam" id="2.60.40.60:FF:000013">
    <property type="entry name" value="Cadherin EGF LAG seven-pass G-type receptor"/>
    <property type="match status" value="2"/>
</dbReference>
<reference evidence="21" key="1">
    <citation type="journal article" date="2020" name="PLoS Negl. Trop. Dis.">
        <title>High-quality nuclear genome for Sarcoptes scabiei-A critical resource for a neglected parasite.</title>
        <authorList>
            <person name="Korhonen P.K."/>
            <person name="Gasser R.B."/>
            <person name="Ma G."/>
            <person name="Wang T."/>
            <person name="Stroehlein A.J."/>
            <person name="Young N.D."/>
            <person name="Ang C.S."/>
            <person name="Fernando D.D."/>
            <person name="Lu H.C."/>
            <person name="Taylor S."/>
            <person name="Reynolds S.L."/>
            <person name="Mofiz E."/>
            <person name="Najaraj S.H."/>
            <person name="Gowda H."/>
            <person name="Madugundu A."/>
            <person name="Renuse S."/>
            <person name="Holt D."/>
            <person name="Pandey A."/>
            <person name="Papenfuss A.T."/>
            <person name="Fischer K."/>
        </authorList>
    </citation>
    <scope>NUCLEOTIDE SEQUENCE [LARGE SCALE GENOMIC DNA]</scope>
</reference>
<sequence length="2772" mass="313326">MFNRFFYEVEVLENLKVGSKILRLEAFDEDCAPNARLQFSIQTNHTHFYVDPNDGWIFLRNPLDYETQTKHQIQVTVQDSGSPTILSSVAEVLIKIKDVNDNPPQLPPTFTVYIDEDIDRKEFVTKISAYDADSINQETLSYRIVSGSDSIFYIERKSGIIRINSLYRLYSFQKTWDRLARPAQLMKRRHQLRIAVSDGIHSTEENYLIVIKPANKHSPQFGRSIINLALDENQPIGSLVLDKLDAIDQDDSDNDEYDVDYDMISYRIVNDLGQKNFQIDSKTGEIRTRTELDFEQSIHRSHSLTILAQDKGKRVGVVSIRVHLNDRNDNQPRFLIDEYRCTICSDSPVNSTILAVIALDDDYEPENRIIEYSIYNYHEQNELENQIFDDQTSSKQSSSSELFQEYFDLSSETGYIHVVRNLSTIVNKKLQFFVKAINPKQVANSLSFSNRTIRIMEKRKSMSNIVPVTIEIIDSCNSRRHHPQHHRYRDAFRYELFIKENAPRESIVATISLQHYQDPEIQLVGVDDERNRNHFRFENNGNVLVNDVLDRERTSKYVLVLRALDRSTFTFDYLYLFINLMDENDCVPYFDSISYHLTVAENQELESTIFKANALDDDVDVFNNAIRFSLPNTYNDTFEIDESLGWIVLKKSLDRETIAHYQIQINVTDGRHQNSTILYLAVADVNDSPLRFEQPISIAAIYENSFIGTVILPVKAVDDDLNPEIKYFIADGDPLHQFSISLSGDIYVNKSLDREAINHYRLTILATDGKYHCESRVLIDVLDVNDNGPVCLKSKYVEMVSESVSIGTSILKVEARDQDESPNSWMLFVLTGDHHGHFQIDPENGHLRTNQSLDRETIASYLFNVVVFDYQNHDWHCTSVVEILLSDVNDEAPKFVPGQIQMIPLPEDSPVGLILGRVQAIDSDIGMNRQTIYELKDSTGEFLINENTGIIRLAQSLDREQKSFYNLTIVAIDSLRPELNSSTFFQINVTDINDNAPEFELQSYRASVKENALIGEEVIKLFATSRDAGINAEIRYQIVNGNLNDTFKIDPNTGIITVANQLDYENINEYFLIIKAEDRGEPPLSTEVNLVINLIDINDQRPKFLQRSYDIVIREDANVDDKIYQAVASDADSPSNANLTYSFVDGKLRYKEFRIDPISGVLTIAKQLDREMISSYILEIFCSDNGQPEPLNSSVLINIEISDYNDNPPVFDKINQTIYLQETVPIGYEILRFNVFDADSSINSGPFRFSIEEEGGDDINQFFELDQQDRSILRTKSSLSKRKRSEFVLKIRAEDSGTPKLHSFDWLTIIIVNESQSPPKIYPLSIAINSLDQFPGAIIGKINASDDDIHDKLVYNLIDAKDREQFEIDSGEGYIRAYPGLDPGKYHLNVSVTDGKFVSFGAVEIEVFMITEKMVDNSIVLRIYSIGLNDFINNHLRSLIRSIKNLFKVGMKDVIILSLQQQKPSKQARKHRAMRTARENRHRSEEDDISLMLVIAQSVQHKLATNIQQTDVQNQIEQDSREASKSDDIENLNFYSRDIARAKLLENKYYLENQIGLEFDEISNQSVCEQIRCENNGTCLEELTLSEEKITYIVSQKATFVSPNHELKSGCSCRAGFGGAHCEKPINECHRNPCPFFKECLPVSTALGYVCQCPFGKSGPDCSQNSETCLTQQNDVAVCYQASNPISFGGNSYAQYSFVKSIEKLSFRIRTQQLRARVFTQQKNSMFAILEIIGGYLQYRFNCGQGEGLVQLHNQLINDGKWHEIVVERKGHTVALIMDHKHRSVGSAPGTGSACNRLKTDFYFGGEISSNELNPINVLQGLVGCLDQILFNGQQIPFHKTSKSSLKTLANIEFSCSLRQEIGVCRSQPCLNGGLCQHLSNNSYECSCQSGRFVGKHCEIDLQPCSFMPCRNDGICIEDIASCRNGSPNCYRCECRSGFTGQQCQTIDHCTMNYCQNGGFCEETTIGPKCHCHSGWHGLFCEQDIDECQLPTAACESTAQCINLPGTYRCVCPLNSTAHCAGHGLLAANILNPYLQITYQELFLLIFSLIILLLIAFALVVCCNCCNRSKKRKKKQQKKNRKNSQQQLQAEEDSPELNQSLLMKCNSQNSAFYDPHHRYLYHLRTNSSNSSSRFEMINMGSISNQIIGNDGQQQQQQDGMQTSGRNQDPNNQSGDDEYETSNDCLMIMDFGQALSKKNAPIASVSPQIIIDHNGATHHCCHSKINKKRIRSLINNASAINMLNTSQNTVNKSFDSNVFQTSQSPVTISTQTEGYHWDTSDLCLAENGCAGGGSSSRASQSCSMILYNYEHSNNRNVSKLSKYNAVDDDDDDDGIGYEQSDEDADDETLPKQTHPLLNRTFVKSSSRRKICNDQLNVSETTPLCLSTEESRIAKDSSIGPTSSSSQLSSSPLSRIKPETFSANYIDCYLPKHETTFRSLSPSNHSKDFDQNQSNQNDDVSYEKDSQKIPAHPINGHHNGFVEERKKLENFHQFLGNRTTDFLSNQNEPNKKFGSNNDGETNQITKTSSTFLTFNRHSINGTMDNFSLLTPSSSCSTTPIAALIVNGGCNGVSNCSASSASDTIDQCSSSMSLSSNNDFKTSPINHNNNHRNDIEKNENGFQSTKQHHNQISNHHDSINHSEPHTNYFRTFNGKINAYASYQTGLKRISMPRMPDSGTIATNQNNERNNDSNNNLETILKPLNGCNDINLNNLNGQNQIDVSKIKEKILEDDHQVCLSSKAPIQTINGNSLLTSMAAKIIEPENGTERAKITIE</sequence>
<reference evidence="19" key="2">
    <citation type="submission" date="2020-01" db="EMBL/GenBank/DDBJ databases">
        <authorList>
            <person name="Korhonen P.K.K."/>
            <person name="Guangxu M.G."/>
            <person name="Wang T.W."/>
            <person name="Stroehlein A.J.S."/>
            <person name="Young N.D."/>
            <person name="Ang C.-S.A."/>
            <person name="Fernando D.W.F."/>
            <person name="Lu H.L."/>
            <person name="Taylor S.T."/>
            <person name="Ehtesham M.E.M."/>
            <person name="Najaraj S.H.N."/>
            <person name="Harsha G.H.G."/>
            <person name="Madugundu A.M."/>
            <person name="Renuse S.R."/>
            <person name="Holt D.H."/>
            <person name="Pandey A.P."/>
            <person name="Papenfuss A.P."/>
            <person name="Gasser R.B.G."/>
            <person name="Fischer K.F."/>
        </authorList>
    </citation>
    <scope>NUCLEOTIDE SEQUENCE</scope>
    <source>
        <strain evidence="19">SSS_KF_BRIS2020</strain>
    </source>
</reference>
<dbReference type="SMART" id="SM00112">
    <property type="entry name" value="CA"/>
    <property type="match status" value="11"/>
</dbReference>
<dbReference type="SMART" id="SM00179">
    <property type="entry name" value="EGF_CA"/>
    <property type="match status" value="5"/>
</dbReference>
<dbReference type="CDD" id="cd00110">
    <property type="entry name" value="LamG"/>
    <property type="match status" value="1"/>
</dbReference>
<dbReference type="PROSITE" id="PS00022">
    <property type="entry name" value="EGF_1"/>
    <property type="match status" value="3"/>
</dbReference>
<feature type="region of interest" description="Disordered" evidence="14">
    <location>
        <begin position="2074"/>
        <end position="2094"/>
    </location>
</feature>
<evidence type="ECO:0000256" key="2">
    <source>
        <dbReference type="ARBA" id="ARBA00022536"/>
    </source>
</evidence>
<comment type="caution">
    <text evidence="13">Lacks conserved residue(s) required for the propagation of feature annotation.</text>
</comment>
<evidence type="ECO:0000256" key="4">
    <source>
        <dbReference type="ARBA" id="ARBA00022729"/>
    </source>
</evidence>
<dbReference type="EMBL" id="WVUK01000051">
    <property type="protein sequence ID" value="KAF7494856.1"/>
    <property type="molecule type" value="Genomic_DNA"/>
</dbReference>
<feature type="domain" description="Cadherin" evidence="18">
    <location>
        <begin position="106"/>
        <end position="221"/>
    </location>
</feature>
<keyword evidence="5" id="KW-0677">Repeat</keyword>
<dbReference type="Gene3D" id="2.10.25.10">
    <property type="entry name" value="Laminin"/>
    <property type="match status" value="5"/>
</dbReference>
<dbReference type="Pfam" id="PF00008">
    <property type="entry name" value="EGF"/>
    <property type="match status" value="1"/>
</dbReference>
<dbReference type="GO" id="GO:0001736">
    <property type="term" value="P:establishment of planar polarity"/>
    <property type="evidence" value="ECO:0007669"/>
    <property type="project" value="UniProtKB-ARBA"/>
</dbReference>
<feature type="region of interest" description="Disordered" evidence="14">
    <location>
        <begin position="2390"/>
        <end position="2411"/>
    </location>
</feature>
<evidence type="ECO:0000256" key="1">
    <source>
        <dbReference type="ARBA" id="ARBA00004167"/>
    </source>
</evidence>
<dbReference type="GO" id="GO:0005911">
    <property type="term" value="C:cell-cell junction"/>
    <property type="evidence" value="ECO:0007669"/>
    <property type="project" value="TreeGrafter"/>
</dbReference>
<feature type="region of interest" description="Disordered" evidence="14">
    <location>
        <begin position="2437"/>
        <end position="2473"/>
    </location>
</feature>
<feature type="domain" description="Cadherin" evidence="18">
    <location>
        <begin position="222"/>
        <end position="334"/>
    </location>
</feature>
<feature type="compositionally biased region" description="Polar residues" evidence="14">
    <location>
        <begin position="2594"/>
        <end position="2605"/>
    </location>
</feature>
<feature type="compositionally biased region" description="Acidic residues" evidence="14">
    <location>
        <begin position="2325"/>
        <end position="2346"/>
    </location>
</feature>
<dbReference type="Gene3D" id="2.60.120.200">
    <property type="match status" value="1"/>
</dbReference>
<feature type="disulfide bond" evidence="13">
    <location>
        <begin position="1634"/>
        <end position="1651"/>
    </location>
</feature>
<feature type="domain" description="EGF-like" evidence="17">
    <location>
        <begin position="1861"/>
        <end position="1899"/>
    </location>
</feature>
<evidence type="ECO:0000256" key="9">
    <source>
        <dbReference type="ARBA" id="ARBA00023136"/>
    </source>
</evidence>
<dbReference type="Pfam" id="PF07645">
    <property type="entry name" value="EGF_CA"/>
    <property type="match status" value="1"/>
</dbReference>
<feature type="disulfide bond" evidence="13">
    <location>
        <begin position="1935"/>
        <end position="1944"/>
    </location>
</feature>
<dbReference type="Pfam" id="PF02210">
    <property type="entry name" value="Laminin_G_2"/>
    <property type="match status" value="1"/>
</dbReference>
<dbReference type="FunFam" id="2.10.25.10:FF:000038">
    <property type="entry name" value="Fibrillin 2"/>
    <property type="match status" value="1"/>
</dbReference>
<dbReference type="PROSITE" id="PS50026">
    <property type="entry name" value="EGF_3"/>
    <property type="match status" value="5"/>
</dbReference>
<proteinExistence type="predicted"/>
<feature type="domain" description="EGF-like" evidence="17">
    <location>
        <begin position="1901"/>
        <end position="1945"/>
    </location>
</feature>
<evidence type="ECO:0000259" key="16">
    <source>
        <dbReference type="PROSITE" id="PS50025"/>
    </source>
</evidence>
<dbReference type="SUPFAM" id="SSF49899">
    <property type="entry name" value="Concanavalin A-like lectins/glucanases"/>
    <property type="match status" value="1"/>
</dbReference>
<keyword evidence="7" id="KW-0130">Cell adhesion</keyword>
<keyword evidence="11" id="KW-0325">Glycoprotein</keyword>
<feature type="domain" description="Cadherin" evidence="18">
    <location>
        <begin position="3"/>
        <end position="110"/>
    </location>
</feature>
<dbReference type="InterPro" id="IPR050971">
    <property type="entry name" value="Cadherin-domain_protein"/>
</dbReference>
<organism evidence="19">
    <name type="scientific">Sarcoptes scabiei</name>
    <name type="common">Itch mite</name>
    <name type="synonym">Acarus scabiei</name>
    <dbReference type="NCBI Taxonomy" id="52283"/>
    <lineage>
        <taxon>Eukaryota</taxon>
        <taxon>Metazoa</taxon>
        <taxon>Ecdysozoa</taxon>
        <taxon>Arthropoda</taxon>
        <taxon>Chelicerata</taxon>
        <taxon>Arachnida</taxon>
        <taxon>Acari</taxon>
        <taxon>Acariformes</taxon>
        <taxon>Sarcoptiformes</taxon>
        <taxon>Astigmata</taxon>
        <taxon>Psoroptidia</taxon>
        <taxon>Sarcoptoidea</taxon>
        <taxon>Sarcoptidae</taxon>
        <taxon>Sarcoptinae</taxon>
        <taxon>Sarcoptes</taxon>
    </lineage>
</organism>
<dbReference type="InterPro" id="IPR000152">
    <property type="entry name" value="EGF-type_Asp/Asn_hydroxyl_site"/>
</dbReference>
<dbReference type="PROSITE" id="PS50025">
    <property type="entry name" value="LAM_G_DOMAIN"/>
    <property type="match status" value="1"/>
</dbReference>
<accession>A0A834RFP8</accession>
<feature type="domain" description="Cadherin" evidence="18">
    <location>
        <begin position="693"/>
        <end position="791"/>
    </location>
</feature>
<keyword evidence="4" id="KW-0732">Signal</keyword>
<dbReference type="SMART" id="SM00181">
    <property type="entry name" value="EGF"/>
    <property type="match status" value="6"/>
</dbReference>
<dbReference type="InterPro" id="IPR001791">
    <property type="entry name" value="Laminin_G"/>
</dbReference>
<dbReference type="InterPro" id="IPR049883">
    <property type="entry name" value="NOTCH1_EGF-like"/>
</dbReference>
<keyword evidence="3 15" id="KW-0812">Transmembrane</keyword>
<feature type="domain" description="Cadherin" evidence="18">
    <location>
        <begin position="1105"/>
        <end position="1211"/>
    </location>
</feature>
<dbReference type="PANTHER" id="PTHR24025:SF23">
    <property type="entry name" value="NEURAL-CADHERIN"/>
    <property type="match status" value="1"/>
</dbReference>
<dbReference type="FunFam" id="2.60.40.60:FF:000058">
    <property type="entry name" value="FAT atypical cadherin 3"/>
    <property type="match status" value="1"/>
</dbReference>
<dbReference type="InterPro" id="IPR015919">
    <property type="entry name" value="Cadherin-like_sf"/>
</dbReference>
<dbReference type="GO" id="GO:0007156">
    <property type="term" value="P:homophilic cell adhesion via plasma membrane adhesion molecules"/>
    <property type="evidence" value="ECO:0007669"/>
    <property type="project" value="InterPro"/>
</dbReference>
<evidence type="ECO:0000313" key="21">
    <source>
        <dbReference type="Proteomes" id="UP000070412"/>
    </source>
</evidence>
<dbReference type="InterPro" id="IPR000742">
    <property type="entry name" value="EGF"/>
</dbReference>
<feature type="region of interest" description="Disordered" evidence="14">
    <location>
        <begin position="2323"/>
        <end position="2354"/>
    </location>
</feature>
<feature type="domain" description="Cadherin" evidence="18">
    <location>
        <begin position="591"/>
        <end position="697"/>
    </location>
</feature>
<evidence type="ECO:0000256" key="8">
    <source>
        <dbReference type="ARBA" id="ARBA00022989"/>
    </source>
</evidence>
<feature type="compositionally biased region" description="Low complexity" evidence="14">
    <location>
        <begin position="2149"/>
        <end position="2158"/>
    </location>
</feature>
<feature type="domain" description="Cadherin" evidence="18">
    <location>
        <begin position="897"/>
        <end position="999"/>
    </location>
</feature>
<feature type="disulfide bond" evidence="13">
    <location>
        <begin position="1972"/>
        <end position="1981"/>
    </location>
</feature>
<name>A0A834RFP8_SARSC</name>
<comment type="subcellular location">
    <subcellularLocation>
        <location evidence="1">Membrane</location>
        <topology evidence="1">Single-pass membrane protein</topology>
    </subcellularLocation>
</comment>
<evidence type="ECO:0000313" key="20">
    <source>
        <dbReference type="EnsemblMetazoa" id="KAF7494856.1"/>
    </source>
</evidence>
<feature type="region of interest" description="Disordered" evidence="14">
    <location>
        <begin position="2499"/>
        <end position="2520"/>
    </location>
</feature>